<dbReference type="AlphaFoldDB" id="M1LXM7"/>
<dbReference type="PANTHER" id="PTHR43723:SF1">
    <property type="entry name" value="COBALT TRANSPORT PROTEIN CBIQ"/>
    <property type="match status" value="1"/>
</dbReference>
<dbReference type="GO" id="GO:0043190">
    <property type="term" value="C:ATP-binding cassette (ABC) transporter complex"/>
    <property type="evidence" value="ECO:0007669"/>
    <property type="project" value="InterPro"/>
</dbReference>
<reference evidence="7 8" key="1">
    <citation type="submission" date="2013-02" db="EMBL/GenBank/DDBJ databases">
        <title>Genome sequence of Clostridium saccharoperbutylacetonicum N1-4(HMT).</title>
        <authorList>
            <person name="Poehlein A."/>
            <person name="Daniel R."/>
        </authorList>
    </citation>
    <scope>NUCLEOTIDE SEQUENCE [LARGE SCALE GENOMIC DNA]</scope>
    <source>
        <strain evidence="8">N1-4(HMT)</strain>
    </source>
</reference>
<organism evidence="7 8">
    <name type="scientific">Clostridium saccharoperbutylacetonicum N1-4(HMT)</name>
    <dbReference type="NCBI Taxonomy" id="931276"/>
    <lineage>
        <taxon>Bacteria</taxon>
        <taxon>Bacillati</taxon>
        <taxon>Bacillota</taxon>
        <taxon>Clostridia</taxon>
        <taxon>Eubacteriales</taxon>
        <taxon>Clostridiaceae</taxon>
        <taxon>Clostridium</taxon>
    </lineage>
</organism>
<dbReference type="STRING" id="36745.CLSAP_40290"/>
<evidence type="ECO:0000256" key="5">
    <source>
        <dbReference type="ARBA" id="ARBA00023136"/>
    </source>
</evidence>
<feature type="transmembrane region" description="Helical" evidence="6">
    <location>
        <begin position="55"/>
        <end position="72"/>
    </location>
</feature>
<evidence type="ECO:0000256" key="1">
    <source>
        <dbReference type="ARBA" id="ARBA00004651"/>
    </source>
</evidence>
<feature type="transmembrane region" description="Helical" evidence="6">
    <location>
        <begin position="203"/>
        <end position="220"/>
    </location>
</feature>
<feature type="transmembrane region" description="Helical" evidence="6">
    <location>
        <begin position="29"/>
        <end position="49"/>
    </location>
</feature>
<keyword evidence="5 6" id="KW-0472">Membrane</keyword>
<feature type="transmembrane region" description="Helical" evidence="6">
    <location>
        <begin position="79"/>
        <end position="96"/>
    </location>
</feature>
<feature type="transmembrane region" description="Helical" evidence="6">
    <location>
        <begin position="6"/>
        <end position="22"/>
    </location>
</feature>
<dbReference type="InterPro" id="IPR052770">
    <property type="entry name" value="Cobalt_transport_CbiQ"/>
</dbReference>
<name>M1LXM7_9CLOT</name>
<keyword evidence="3 6" id="KW-0812">Transmembrane</keyword>
<gene>
    <name evidence="7" type="primary">cbiQ3</name>
    <name evidence="7" type="ORF">Cspa_c42720</name>
</gene>
<dbReference type="InterPro" id="IPR003339">
    <property type="entry name" value="ABC/ECF_trnsptr_transmembrane"/>
</dbReference>
<dbReference type="NCBIfam" id="TIGR02454">
    <property type="entry name" value="ECF_T_CbiQ"/>
    <property type="match status" value="1"/>
</dbReference>
<protein>
    <submittedName>
        <fullName evidence="7">Cobalt ABC transport system permease protein CbiQ</fullName>
    </submittedName>
</protein>
<sequence length="221" mass="24911">MDNPYVSIVVITAMAYLTVIKGEIPLRAYLSILAIPIAFILLSTFTIAIDFSKDPIGQYNLYLGFGYVFTSIMQLKKMIFLILKIFAAISALQMLTLSTPSSEIIYVLRKACVPKIIIELMSLIYRYIFILMDVATKMKNSAKSRQGYCDFKTSCYTFGNIASNMLIISLKKANAYYDAMEARCYDGELVFLEEDKDIDKMQLAVAAAFISFLILLGSFTR</sequence>
<evidence type="ECO:0000313" key="7">
    <source>
        <dbReference type="EMBL" id="AGF58025.1"/>
    </source>
</evidence>
<dbReference type="GO" id="GO:0006824">
    <property type="term" value="P:cobalt ion transport"/>
    <property type="evidence" value="ECO:0007669"/>
    <property type="project" value="InterPro"/>
</dbReference>
<feature type="transmembrane region" description="Helical" evidence="6">
    <location>
        <begin position="116"/>
        <end position="135"/>
    </location>
</feature>
<keyword evidence="2" id="KW-1003">Cell membrane</keyword>
<dbReference type="eggNOG" id="COG0619">
    <property type="taxonomic scope" value="Bacteria"/>
</dbReference>
<proteinExistence type="predicted"/>
<dbReference type="PATRIC" id="fig|931276.5.peg.4302"/>
<keyword evidence="8" id="KW-1185">Reference proteome</keyword>
<evidence type="ECO:0000256" key="4">
    <source>
        <dbReference type="ARBA" id="ARBA00022989"/>
    </source>
</evidence>
<evidence type="ECO:0000256" key="2">
    <source>
        <dbReference type="ARBA" id="ARBA00022475"/>
    </source>
</evidence>
<accession>M1LXM7</accession>
<dbReference type="KEGG" id="csr:Cspa_c42720"/>
<dbReference type="CDD" id="cd16914">
    <property type="entry name" value="EcfT"/>
    <property type="match status" value="1"/>
</dbReference>
<dbReference type="HOGENOM" id="CLU_056469_5_0_9"/>
<evidence type="ECO:0000256" key="3">
    <source>
        <dbReference type="ARBA" id="ARBA00022692"/>
    </source>
</evidence>
<evidence type="ECO:0000313" key="8">
    <source>
        <dbReference type="Proteomes" id="UP000011728"/>
    </source>
</evidence>
<dbReference type="Pfam" id="PF02361">
    <property type="entry name" value="CbiQ"/>
    <property type="match status" value="1"/>
</dbReference>
<dbReference type="PANTHER" id="PTHR43723">
    <property type="entry name" value="COBALT TRANSPORT PROTEIN CBIQ"/>
    <property type="match status" value="1"/>
</dbReference>
<keyword evidence="4 6" id="KW-1133">Transmembrane helix</keyword>
<dbReference type="EMBL" id="CP004121">
    <property type="protein sequence ID" value="AGF58025.1"/>
    <property type="molecule type" value="Genomic_DNA"/>
</dbReference>
<dbReference type="InterPro" id="IPR012809">
    <property type="entry name" value="ECF_CbiQ"/>
</dbReference>
<dbReference type="Proteomes" id="UP000011728">
    <property type="component" value="Chromosome"/>
</dbReference>
<comment type="subcellular location">
    <subcellularLocation>
        <location evidence="1">Cell membrane</location>
        <topology evidence="1">Multi-pass membrane protein</topology>
    </subcellularLocation>
</comment>
<evidence type="ECO:0000256" key="6">
    <source>
        <dbReference type="SAM" id="Phobius"/>
    </source>
</evidence>